<protein>
    <submittedName>
        <fullName evidence="1">Uncharacterized protein</fullName>
    </submittedName>
</protein>
<gene>
    <name evidence="1" type="ORF">BJG266_LOCUS38611</name>
    <name evidence="2" type="ORF">QVE165_LOCUS55482</name>
</gene>
<dbReference type="Proteomes" id="UP000663877">
    <property type="component" value="Unassembled WGS sequence"/>
</dbReference>
<name>A0A815MLR3_9BILA</name>
<proteinExistence type="predicted"/>
<organism evidence="1 4">
    <name type="scientific">Adineta steineri</name>
    <dbReference type="NCBI Taxonomy" id="433720"/>
    <lineage>
        <taxon>Eukaryota</taxon>
        <taxon>Metazoa</taxon>
        <taxon>Spiralia</taxon>
        <taxon>Gnathifera</taxon>
        <taxon>Rotifera</taxon>
        <taxon>Eurotatoria</taxon>
        <taxon>Bdelloidea</taxon>
        <taxon>Adinetida</taxon>
        <taxon>Adinetidae</taxon>
        <taxon>Adineta</taxon>
    </lineage>
</organism>
<keyword evidence="3" id="KW-1185">Reference proteome</keyword>
<dbReference type="EMBL" id="CAJNOM010001818">
    <property type="protein sequence ID" value="CAF1619859.1"/>
    <property type="molecule type" value="Genomic_DNA"/>
</dbReference>
<sequence>MALAVIITVHPSNARDSSYFQASRRHIDRDQLKRMLMNYVSRNAVEESDEDNDLLQKRDNTVIPWTQLSSAGWVECYWLSSVYDKTTTDACKQACLGVTDCNAVNLRHSEHRCDFEKCTPGTQKVNADADHEAHIMTSAREYCFCADA</sequence>
<dbReference type="EMBL" id="CAJNOI010001495">
    <property type="protein sequence ID" value="CAF1418033.1"/>
    <property type="molecule type" value="Genomic_DNA"/>
</dbReference>
<reference evidence="1" key="1">
    <citation type="submission" date="2021-02" db="EMBL/GenBank/DDBJ databases">
        <authorList>
            <person name="Nowell W R."/>
        </authorList>
    </citation>
    <scope>NUCLEOTIDE SEQUENCE</scope>
</reference>
<evidence type="ECO:0000313" key="1">
    <source>
        <dbReference type="EMBL" id="CAF1418033.1"/>
    </source>
</evidence>
<evidence type="ECO:0000313" key="2">
    <source>
        <dbReference type="EMBL" id="CAF1619859.1"/>
    </source>
</evidence>
<dbReference type="OrthoDB" id="2441380at2759"/>
<accession>A0A815MLR3</accession>
<comment type="caution">
    <text evidence="1">The sequence shown here is derived from an EMBL/GenBank/DDBJ whole genome shotgun (WGS) entry which is preliminary data.</text>
</comment>
<dbReference type="Proteomes" id="UP000663832">
    <property type="component" value="Unassembled WGS sequence"/>
</dbReference>
<evidence type="ECO:0000313" key="3">
    <source>
        <dbReference type="Proteomes" id="UP000663832"/>
    </source>
</evidence>
<evidence type="ECO:0000313" key="4">
    <source>
        <dbReference type="Proteomes" id="UP000663877"/>
    </source>
</evidence>
<dbReference type="AlphaFoldDB" id="A0A815MLR3"/>